<evidence type="ECO:0000256" key="1">
    <source>
        <dbReference type="SAM" id="SignalP"/>
    </source>
</evidence>
<sequence length="435" mass="49514">MMLNRYLALAWLVPLIPIVNSQHIQPKKSHPSELRDDETVYFLDVSGLGISGTDFHRHGSLGIQLLEDLPNWHFVNRNEADDHFYGETEDGLVACHLMRHSSNHFDDKLVGMLNDRETNLWYEIKPDISGEILLTVIFEGDIPPSSTGDDHITQLYSFWNSLRSTWAYLRDLPWTLRIDPEKEQVIDVMIIWSENSECRRSFLGIDCTLTEDTRDNMHAALELVIATTNYALRVSDTSAVFNLTHAQRDTSGYRETEGTSKILTDMGVPFFGQLSYIHPLRDEHKADLVSFVYDLRIVEGDAPCGTALLPLIRPLPLAPFLAWSTYGVQCFAGYTPTHEFGHNLGCFHDRGTVGACDDNKNTDYGYRSPTGTFRTIMAYSCTRGECDDYQLGRFCSRIPYFSGPASYQNGEVLGGEENNCRKRIRLDKRTISRFR</sequence>
<organism evidence="2 3">
    <name type="scientific">Seminavis robusta</name>
    <dbReference type="NCBI Taxonomy" id="568900"/>
    <lineage>
        <taxon>Eukaryota</taxon>
        <taxon>Sar</taxon>
        <taxon>Stramenopiles</taxon>
        <taxon>Ochrophyta</taxon>
        <taxon>Bacillariophyta</taxon>
        <taxon>Bacillariophyceae</taxon>
        <taxon>Bacillariophycidae</taxon>
        <taxon>Naviculales</taxon>
        <taxon>Naviculaceae</taxon>
        <taxon>Seminavis</taxon>
    </lineage>
</organism>
<dbReference type="EMBL" id="CAICTM010000275">
    <property type="protein sequence ID" value="CAB9506726.1"/>
    <property type="molecule type" value="Genomic_DNA"/>
</dbReference>
<feature type="chain" id="PRO_5040398317" evidence="1">
    <location>
        <begin position="22"/>
        <end position="435"/>
    </location>
</feature>
<feature type="signal peptide" evidence="1">
    <location>
        <begin position="1"/>
        <end position="21"/>
    </location>
</feature>
<dbReference type="AlphaFoldDB" id="A0A9N8HA25"/>
<gene>
    <name evidence="2" type="ORF">SEMRO_276_G106120.1</name>
</gene>
<keyword evidence="3" id="KW-1185">Reference proteome</keyword>
<protein>
    <submittedName>
        <fullName evidence="2">Uncharacterized protein</fullName>
    </submittedName>
</protein>
<reference evidence="2" key="1">
    <citation type="submission" date="2020-06" db="EMBL/GenBank/DDBJ databases">
        <authorList>
            <consortium name="Plant Systems Biology data submission"/>
        </authorList>
    </citation>
    <scope>NUCLEOTIDE SEQUENCE</scope>
    <source>
        <strain evidence="2">D6</strain>
    </source>
</reference>
<dbReference type="Proteomes" id="UP001153069">
    <property type="component" value="Unassembled WGS sequence"/>
</dbReference>
<evidence type="ECO:0000313" key="2">
    <source>
        <dbReference type="EMBL" id="CAB9506726.1"/>
    </source>
</evidence>
<name>A0A9N8HA25_9STRA</name>
<evidence type="ECO:0000313" key="3">
    <source>
        <dbReference type="Proteomes" id="UP001153069"/>
    </source>
</evidence>
<accession>A0A9N8HA25</accession>
<dbReference type="SUPFAM" id="SSF55486">
    <property type="entry name" value="Metalloproteases ('zincins'), catalytic domain"/>
    <property type="match status" value="2"/>
</dbReference>
<comment type="caution">
    <text evidence="2">The sequence shown here is derived from an EMBL/GenBank/DDBJ whole genome shotgun (WGS) entry which is preliminary data.</text>
</comment>
<keyword evidence="1" id="KW-0732">Signal</keyword>
<dbReference type="Pfam" id="PF13688">
    <property type="entry name" value="Reprolysin_5"/>
    <property type="match status" value="1"/>
</dbReference>
<dbReference type="OrthoDB" id="49539at2759"/>
<proteinExistence type="predicted"/>